<sequence>MPLAVLLASPCSTTEYAYVNDLLICHTQNLDPATGTLLNIIDFQNQFSFPAPVYMYSLRTTALVHTLTAEELLDHPTSGIDVEPVDEELLNMRIFHLNMAKLPPSTDV</sequence>
<proteinExistence type="predicted"/>
<name>A0A915IE91_ROMCU</name>
<accession>A0A915IE91</accession>
<protein>
    <submittedName>
        <fullName evidence="2">Uncharacterized protein</fullName>
    </submittedName>
</protein>
<dbReference type="WBParaSite" id="nRc.2.0.1.t12217-RA">
    <property type="protein sequence ID" value="nRc.2.0.1.t12217-RA"/>
    <property type="gene ID" value="nRc.2.0.1.g12217"/>
</dbReference>
<evidence type="ECO:0000313" key="2">
    <source>
        <dbReference type="WBParaSite" id="nRc.2.0.1.t12217-RA"/>
    </source>
</evidence>
<organism evidence="1 2">
    <name type="scientific">Romanomermis culicivorax</name>
    <name type="common">Nematode worm</name>
    <dbReference type="NCBI Taxonomy" id="13658"/>
    <lineage>
        <taxon>Eukaryota</taxon>
        <taxon>Metazoa</taxon>
        <taxon>Ecdysozoa</taxon>
        <taxon>Nematoda</taxon>
        <taxon>Enoplea</taxon>
        <taxon>Dorylaimia</taxon>
        <taxon>Mermithida</taxon>
        <taxon>Mermithoidea</taxon>
        <taxon>Mermithidae</taxon>
        <taxon>Romanomermis</taxon>
    </lineage>
</organism>
<keyword evidence="1" id="KW-1185">Reference proteome</keyword>
<dbReference type="AlphaFoldDB" id="A0A915IE91"/>
<dbReference type="Proteomes" id="UP000887565">
    <property type="component" value="Unplaced"/>
</dbReference>
<evidence type="ECO:0000313" key="1">
    <source>
        <dbReference type="Proteomes" id="UP000887565"/>
    </source>
</evidence>
<reference evidence="2" key="1">
    <citation type="submission" date="2022-11" db="UniProtKB">
        <authorList>
            <consortium name="WormBaseParasite"/>
        </authorList>
    </citation>
    <scope>IDENTIFICATION</scope>
</reference>